<dbReference type="EMBL" id="JBBXMP010000335">
    <property type="protein sequence ID" value="KAL0058302.1"/>
    <property type="molecule type" value="Genomic_DNA"/>
</dbReference>
<evidence type="ECO:0000313" key="4">
    <source>
        <dbReference type="Proteomes" id="UP001437256"/>
    </source>
</evidence>
<gene>
    <name evidence="3" type="ORF">AAF712_015036</name>
</gene>
<evidence type="ECO:0000313" key="3">
    <source>
        <dbReference type="EMBL" id="KAL0058302.1"/>
    </source>
</evidence>
<keyword evidence="4" id="KW-1185">Reference proteome</keyword>
<dbReference type="PANTHER" id="PTHR36223">
    <property type="entry name" value="BETA-LACTAMASE-TYPE TRANSPEPTIDASE FOLD DOMAIN CONTAINING PROTEIN"/>
    <property type="match status" value="1"/>
</dbReference>
<feature type="compositionally biased region" description="Acidic residues" evidence="1">
    <location>
        <begin position="236"/>
        <end position="250"/>
    </location>
</feature>
<comment type="caution">
    <text evidence="3">The sequence shown here is derived from an EMBL/GenBank/DDBJ whole genome shotgun (WGS) entry which is preliminary data.</text>
</comment>
<name>A0ABR2ZCV1_9AGAR</name>
<evidence type="ECO:0000259" key="2">
    <source>
        <dbReference type="Pfam" id="PF25534"/>
    </source>
</evidence>
<sequence>MLRYDGFSAWITVDDKPLEEYDVRVEEETKMVTCWIASEAGKPYKIHWHNEEFRSPTMGRVRVDGHECGGKGTRTEESNHPLYMEGLYVTETSCRPFTFSNVKVSDEDGLLSDPTVADVGLIQIKIENVWVVRTGLAWKGNPVPVAKTFHEKTKKMITHQTSFDQPAITIRKRTEARTESLGPPVVTFQFRYRPLAILQAQDIASRPPLQSISPSPPHDSSIRIPQKRTRCKAESDSDGELVAESDDEGDENARKLADLERQLEALRKQINKDRPRKKVKREPIVGVTIDLTED</sequence>
<feature type="region of interest" description="Disordered" evidence="1">
    <location>
        <begin position="268"/>
        <end position="294"/>
    </location>
</feature>
<organism evidence="3 4">
    <name type="scientific">Marasmius tenuissimus</name>
    <dbReference type="NCBI Taxonomy" id="585030"/>
    <lineage>
        <taxon>Eukaryota</taxon>
        <taxon>Fungi</taxon>
        <taxon>Dikarya</taxon>
        <taxon>Basidiomycota</taxon>
        <taxon>Agaricomycotina</taxon>
        <taxon>Agaricomycetes</taxon>
        <taxon>Agaricomycetidae</taxon>
        <taxon>Agaricales</taxon>
        <taxon>Marasmiineae</taxon>
        <taxon>Marasmiaceae</taxon>
        <taxon>Marasmius</taxon>
    </lineage>
</organism>
<accession>A0ABR2ZCV1</accession>
<feature type="domain" description="DUF7918" evidence="2">
    <location>
        <begin position="8"/>
        <end position="206"/>
    </location>
</feature>
<feature type="region of interest" description="Disordered" evidence="1">
    <location>
        <begin position="206"/>
        <end position="253"/>
    </location>
</feature>
<dbReference type="PANTHER" id="PTHR36223:SF1">
    <property type="entry name" value="TRANSCRIPTION ELONGATION FACTOR EAF N-TERMINAL DOMAIN-CONTAINING PROTEIN"/>
    <property type="match status" value="1"/>
</dbReference>
<reference evidence="3 4" key="1">
    <citation type="submission" date="2024-05" db="EMBL/GenBank/DDBJ databases">
        <title>A draft genome resource for the thread blight pathogen Marasmius tenuissimus strain MS-2.</title>
        <authorList>
            <person name="Yulfo-Soto G.E."/>
            <person name="Baruah I.K."/>
            <person name="Amoako-Attah I."/>
            <person name="Bukari Y."/>
            <person name="Meinhardt L.W."/>
            <person name="Bailey B.A."/>
            <person name="Cohen S.P."/>
        </authorList>
    </citation>
    <scope>NUCLEOTIDE SEQUENCE [LARGE SCALE GENOMIC DNA]</scope>
    <source>
        <strain evidence="3 4">MS-2</strain>
    </source>
</reference>
<proteinExistence type="predicted"/>
<dbReference type="Pfam" id="PF25534">
    <property type="entry name" value="DUF7918"/>
    <property type="match status" value="1"/>
</dbReference>
<evidence type="ECO:0000256" key="1">
    <source>
        <dbReference type="SAM" id="MobiDB-lite"/>
    </source>
</evidence>
<dbReference type="InterPro" id="IPR057678">
    <property type="entry name" value="DUF7918"/>
</dbReference>
<protein>
    <recommendedName>
        <fullName evidence="2">DUF7918 domain-containing protein</fullName>
    </recommendedName>
</protein>
<dbReference type="Proteomes" id="UP001437256">
    <property type="component" value="Unassembled WGS sequence"/>
</dbReference>